<proteinExistence type="predicted"/>
<organism evidence="2 3">
    <name type="scientific">Thalassolituus marinus</name>
    <dbReference type="NCBI Taxonomy" id="671053"/>
    <lineage>
        <taxon>Bacteria</taxon>
        <taxon>Pseudomonadati</taxon>
        <taxon>Pseudomonadota</taxon>
        <taxon>Gammaproteobacteria</taxon>
        <taxon>Oceanospirillales</taxon>
        <taxon>Oceanospirillaceae</taxon>
        <taxon>Thalassolituus</taxon>
    </lineage>
</organism>
<accession>A0ABS7ZVW0</accession>
<reference evidence="2 3" key="1">
    <citation type="submission" date="2020-12" db="EMBL/GenBank/DDBJ databases">
        <title>Novel Thalassolituus-related marine hydrocarbonoclastic bacteria mediated algae-derived hydrocarbons mineralization in twilight zone of the northern South China Sea.</title>
        <authorList>
            <person name="Dong C."/>
        </authorList>
    </citation>
    <scope>NUCLEOTIDE SEQUENCE [LARGE SCALE GENOMIC DNA]</scope>
    <source>
        <strain evidence="2 3">IMCC1826</strain>
    </source>
</reference>
<dbReference type="PANTHER" id="PTHR24567:SF74">
    <property type="entry name" value="HTH-TYPE TRANSCRIPTIONAL REGULATOR ARCR"/>
    <property type="match status" value="1"/>
</dbReference>
<dbReference type="PROSITE" id="PS50042">
    <property type="entry name" value="CNMP_BINDING_3"/>
    <property type="match status" value="1"/>
</dbReference>
<dbReference type="InterPro" id="IPR014710">
    <property type="entry name" value="RmlC-like_jellyroll"/>
</dbReference>
<evidence type="ECO:0000313" key="3">
    <source>
        <dbReference type="Proteomes" id="UP000714380"/>
    </source>
</evidence>
<dbReference type="InterPro" id="IPR018490">
    <property type="entry name" value="cNMP-bd_dom_sf"/>
</dbReference>
<feature type="domain" description="Cyclic nucleotide-binding" evidence="1">
    <location>
        <begin position="125"/>
        <end position="248"/>
    </location>
</feature>
<keyword evidence="3" id="KW-1185">Reference proteome</keyword>
<dbReference type="Gene3D" id="2.60.120.10">
    <property type="entry name" value="Jelly Rolls"/>
    <property type="match status" value="1"/>
</dbReference>
<dbReference type="SUPFAM" id="SSF51206">
    <property type="entry name" value="cAMP-binding domain-like"/>
    <property type="match status" value="1"/>
</dbReference>
<name>A0ABS7ZVW0_9GAMM</name>
<sequence>MYLNGKPSESIEQLRNRVGQLVRVLLEDFEIEGTPVSLEGVDDLYELFDRDQLFLVQDGMIHLSKNGQNLLSFDEGDLIGIHQSFDMPTPVLRTDEYVELIPISRDHFLRHVYSDKRRQHYWSHLLVCLNAMMLNYLADLYKDQVRPTAGFQNMQPGDVIIQQGDPAEHVYTIISGEADVFVDGMKVGDIGEEEVFGAMAVFTGEPRSATVIARTPCTIMAVPQKDFVLLIEAQPKAAVNLIENLARRISILNQQLIDKGETPQG</sequence>
<dbReference type="EMBL" id="JAEDAH010000091">
    <property type="protein sequence ID" value="MCA6064725.1"/>
    <property type="molecule type" value="Genomic_DNA"/>
</dbReference>
<comment type="caution">
    <text evidence="2">The sequence shown here is derived from an EMBL/GenBank/DDBJ whole genome shotgun (WGS) entry which is preliminary data.</text>
</comment>
<dbReference type="CDD" id="cd00038">
    <property type="entry name" value="CAP_ED"/>
    <property type="match status" value="1"/>
</dbReference>
<protein>
    <submittedName>
        <fullName evidence="2">Cyclic nucleotide-binding domain-containing protein</fullName>
    </submittedName>
</protein>
<evidence type="ECO:0000313" key="2">
    <source>
        <dbReference type="EMBL" id="MCA6064725.1"/>
    </source>
</evidence>
<dbReference type="PRINTS" id="PR00103">
    <property type="entry name" value="CAMPKINASE"/>
</dbReference>
<dbReference type="RefSeq" id="WP_225675983.1">
    <property type="nucleotide sequence ID" value="NZ_JAEDAH010000091.1"/>
</dbReference>
<dbReference type="InterPro" id="IPR050397">
    <property type="entry name" value="Env_Response_Regulators"/>
</dbReference>
<dbReference type="Pfam" id="PF00027">
    <property type="entry name" value="cNMP_binding"/>
    <property type="match status" value="1"/>
</dbReference>
<dbReference type="InterPro" id="IPR000595">
    <property type="entry name" value="cNMP-bd_dom"/>
</dbReference>
<dbReference type="SMART" id="SM00100">
    <property type="entry name" value="cNMP"/>
    <property type="match status" value="1"/>
</dbReference>
<dbReference type="PANTHER" id="PTHR24567">
    <property type="entry name" value="CRP FAMILY TRANSCRIPTIONAL REGULATORY PROTEIN"/>
    <property type="match status" value="1"/>
</dbReference>
<dbReference type="Proteomes" id="UP000714380">
    <property type="component" value="Unassembled WGS sequence"/>
</dbReference>
<evidence type="ECO:0000259" key="1">
    <source>
        <dbReference type="PROSITE" id="PS50042"/>
    </source>
</evidence>
<gene>
    <name evidence="2" type="ORF">I9W95_14025</name>
</gene>